<evidence type="ECO:0000256" key="5">
    <source>
        <dbReference type="ARBA" id="ARBA00023242"/>
    </source>
</evidence>
<comment type="similarity">
    <text evidence="2">Belongs to the ORC6 family.</text>
</comment>
<dbReference type="GO" id="GO:0005664">
    <property type="term" value="C:nuclear origin of replication recognition complex"/>
    <property type="evidence" value="ECO:0007669"/>
    <property type="project" value="InterPro"/>
</dbReference>
<keyword evidence="5" id="KW-0539">Nucleus</keyword>
<dbReference type="EMBL" id="JAEOAQ010000009">
    <property type="protein sequence ID" value="KAG5416735.1"/>
    <property type="molecule type" value="Genomic_DNA"/>
</dbReference>
<proteinExistence type="inferred from homology"/>
<evidence type="ECO:0000313" key="8">
    <source>
        <dbReference type="EMBL" id="KAG5416735.1"/>
    </source>
</evidence>
<feature type="domain" description="ORC6 first cyclin-like" evidence="7">
    <location>
        <begin position="10"/>
        <end position="95"/>
    </location>
</feature>
<dbReference type="GO" id="GO:0006260">
    <property type="term" value="P:DNA replication"/>
    <property type="evidence" value="ECO:0007669"/>
    <property type="project" value="UniProtKB-KW"/>
</dbReference>
<name>A0A8H8D9D4_9ASCO</name>
<comment type="subcellular location">
    <subcellularLocation>
        <location evidence="1">Nucleus</location>
    </subcellularLocation>
</comment>
<dbReference type="GeneID" id="93654328"/>
<evidence type="ECO:0000256" key="2">
    <source>
        <dbReference type="ARBA" id="ARBA00010840"/>
    </source>
</evidence>
<keyword evidence="9" id="KW-1185">Reference proteome</keyword>
<evidence type="ECO:0000259" key="7">
    <source>
        <dbReference type="Pfam" id="PF05460"/>
    </source>
</evidence>
<protein>
    <recommendedName>
        <fullName evidence="7">ORC6 first cyclin-like domain-containing protein</fullName>
    </recommendedName>
</protein>
<organism evidence="8 9">
    <name type="scientific">Candida metapsilosis</name>
    <dbReference type="NCBI Taxonomy" id="273372"/>
    <lineage>
        <taxon>Eukaryota</taxon>
        <taxon>Fungi</taxon>
        <taxon>Dikarya</taxon>
        <taxon>Ascomycota</taxon>
        <taxon>Saccharomycotina</taxon>
        <taxon>Pichiomycetes</taxon>
        <taxon>Debaryomycetaceae</taxon>
        <taxon>Candida/Lodderomyces clade</taxon>
        <taxon>Candida</taxon>
    </lineage>
</organism>
<dbReference type="InterPro" id="IPR008721">
    <property type="entry name" value="ORC6_cyclin_first"/>
</dbReference>
<feature type="region of interest" description="Disordered" evidence="6">
    <location>
        <begin position="98"/>
        <end position="165"/>
    </location>
</feature>
<dbReference type="AlphaFoldDB" id="A0A8H8D9D4"/>
<dbReference type="GO" id="GO:0003677">
    <property type="term" value="F:DNA binding"/>
    <property type="evidence" value="ECO:0007669"/>
    <property type="project" value="UniProtKB-KW"/>
</dbReference>
<evidence type="ECO:0000256" key="6">
    <source>
        <dbReference type="SAM" id="MobiDB-lite"/>
    </source>
</evidence>
<sequence>MASNQTKQSIKDIIPSYSGENSSRLSTYIDSLYNLSLRKSSTLPNNAEIGRYHLCTYVIAEKFQTIFNLPTPDVRRIPIQPQVVSRLLSEFREMVNQMSAASTPTSSPKKRISSPLKNSTPNRSDLKQSGSPLKKLKAAAEDDGNSTDSERSSHRTKQNDSPFVTKARTPVKRNYRYEFKLVSLGDFITFCNTFYIPRKYTVQMLSTFYLHKHKFVKKTDWSLACGILYTAYIRINHKLLHDKVGAKAEFMNLLLQYQKGALSKSDLQSWCTLVEDWIRGEPWVQDIEKQYMYGTEALMENTLKNEYIGMIGEGWDLMERFGAMIHGEVLYQSDTQNEYFATWSRRMIGDT</sequence>
<comment type="caution">
    <text evidence="8">The sequence shown here is derived from an EMBL/GenBank/DDBJ whole genome shotgun (WGS) entry which is preliminary data.</text>
</comment>
<keyword evidence="3" id="KW-0235">DNA replication</keyword>
<feature type="compositionally biased region" description="Polar residues" evidence="6">
    <location>
        <begin position="98"/>
        <end position="107"/>
    </location>
</feature>
<evidence type="ECO:0000256" key="4">
    <source>
        <dbReference type="ARBA" id="ARBA00023125"/>
    </source>
</evidence>
<evidence type="ECO:0000256" key="1">
    <source>
        <dbReference type="ARBA" id="ARBA00004123"/>
    </source>
</evidence>
<dbReference type="InterPro" id="IPR016811">
    <property type="entry name" value="ORC6_fun"/>
</dbReference>
<evidence type="ECO:0000256" key="3">
    <source>
        <dbReference type="ARBA" id="ARBA00022705"/>
    </source>
</evidence>
<dbReference type="Pfam" id="PF05460">
    <property type="entry name" value="ORC6"/>
    <property type="match status" value="1"/>
</dbReference>
<reference evidence="8 9" key="1">
    <citation type="submission" date="2020-12" db="EMBL/GenBank/DDBJ databases">
        <title>Effect of drift, selection, and recombination on the evolution of hybrid genomes in Candida yeast pathogens.</title>
        <authorList>
            <person name="Mixao V."/>
            <person name="Ksiezopolska E."/>
            <person name="Saus E."/>
            <person name="Boekhout T."/>
            <person name="Gacser A."/>
            <person name="Gabaldon T."/>
        </authorList>
    </citation>
    <scope>NUCLEOTIDE SEQUENCE [LARGE SCALE GENOMIC DNA]</scope>
    <source>
        <strain evidence="8 9">BP57</strain>
    </source>
</reference>
<keyword evidence="4" id="KW-0238">DNA-binding</keyword>
<dbReference type="OrthoDB" id="5367324at2759"/>
<accession>A0A8H8D9D4</accession>
<gene>
    <name evidence="8" type="ORF">I9W82_005699</name>
</gene>
<evidence type="ECO:0000313" key="9">
    <source>
        <dbReference type="Proteomes" id="UP000669133"/>
    </source>
</evidence>
<dbReference type="RefSeq" id="XP_067545851.1">
    <property type="nucleotide sequence ID" value="XM_067694903.1"/>
</dbReference>
<feature type="compositionally biased region" description="Polar residues" evidence="6">
    <location>
        <begin position="115"/>
        <end position="131"/>
    </location>
</feature>
<dbReference type="Proteomes" id="UP000669133">
    <property type="component" value="Unassembled WGS sequence"/>
</dbReference>
<dbReference type="PIRSF" id="PIRSF022941">
    <property type="entry name" value="ORC6_fun"/>
    <property type="match status" value="1"/>
</dbReference>